<feature type="compositionally biased region" description="Polar residues" evidence="4">
    <location>
        <begin position="551"/>
        <end position="560"/>
    </location>
</feature>
<reference evidence="8" key="1">
    <citation type="submission" date="2025-08" db="UniProtKB">
        <authorList>
            <consortium name="RefSeq"/>
        </authorList>
    </citation>
    <scope>IDENTIFICATION</scope>
</reference>
<dbReference type="SMART" id="SM00326">
    <property type="entry name" value="SH3"/>
    <property type="match status" value="1"/>
</dbReference>
<name>A0ABM1EA28_PRICU</name>
<organism evidence="7 8">
    <name type="scientific">Priapulus caudatus</name>
    <name type="common">Priapulid worm</name>
    <dbReference type="NCBI Taxonomy" id="37621"/>
    <lineage>
        <taxon>Eukaryota</taxon>
        <taxon>Metazoa</taxon>
        <taxon>Ecdysozoa</taxon>
        <taxon>Scalidophora</taxon>
        <taxon>Priapulida</taxon>
        <taxon>Priapulimorpha</taxon>
        <taxon>Priapulimorphida</taxon>
        <taxon>Priapulidae</taxon>
        <taxon>Priapulus</taxon>
    </lineage>
</organism>
<dbReference type="InterPro" id="IPR001452">
    <property type="entry name" value="SH3_domain"/>
</dbReference>
<dbReference type="RefSeq" id="XP_014669049.1">
    <property type="nucleotide sequence ID" value="XM_014813563.1"/>
</dbReference>
<feature type="region of interest" description="Disordered" evidence="4">
    <location>
        <begin position="543"/>
        <end position="566"/>
    </location>
</feature>
<evidence type="ECO:0000259" key="6">
    <source>
        <dbReference type="PROSITE" id="PS50238"/>
    </source>
</evidence>
<feature type="region of interest" description="Disordered" evidence="4">
    <location>
        <begin position="430"/>
        <end position="515"/>
    </location>
</feature>
<gene>
    <name evidence="8" type="primary">LOC106810270</name>
</gene>
<dbReference type="GeneID" id="106810270"/>
<evidence type="ECO:0000259" key="5">
    <source>
        <dbReference type="PROSITE" id="PS50002"/>
    </source>
</evidence>
<evidence type="ECO:0000256" key="3">
    <source>
        <dbReference type="PROSITE-ProRule" id="PRU00192"/>
    </source>
</evidence>
<protein>
    <submittedName>
        <fullName evidence="8">SLIT-ROBO Rho GTPase-activating protein 1-like</fullName>
    </submittedName>
</protein>
<feature type="compositionally biased region" description="Basic and acidic residues" evidence="4">
    <location>
        <begin position="479"/>
        <end position="493"/>
    </location>
</feature>
<evidence type="ECO:0000313" key="7">
    <source>
        <dbReference type="Proteomes" id="UP000695022"/>
    </source>
</evidence>
<dbReference type="InterPro" id="IPR036028">
    <property type="entry name" value="SH3-like_dom_sf"/>
</dbReference>
<dbReference type="InterPro" id="IPR000198">
    <property type="entry name" value="RhoGAP_dom"/>
</dbReference>
<dbReference type="Pfam" id="PF00620">
    <property type="entry name" value="RhoGAP"/>
    <property type="match status" value="1"/>
</dbReference>
<dbReference type="InterPro" id="IPR027267">
    <property type="entry name" value="AH/BAR_dom_sf"/>
</dbReference>
<dbReference type="Proteomes" id="UP000695022">
    <property type="component" value="Unplaced"/>
</dbReference>
<dbReference type="SUPFAM" id="SSF103657">
    <property type="entry name" value="BAR/IMD domain-like"/>
    <property type="match status" value="1"/>
</dbReference>
<evidence type="ECO:0000313" key="8">
    <source>
        <dbReference type="RefSeq" id="XP_014669049.1"/>
    </source>
</evidence>
<keyword evidence="7" id="KW-1185">Reference proteome</keyword>
<dbReference type="InterPro" id="IPR008936">
    <property type="entry name" value="Rho_GTPase_activation_prot"/>
</dbReference>
<dbReference type="InterPro" id="IPR051627">
    <property type="entry name" value="SLIT-ROBO_RhoGAP"/>
</dbReference>
<feature type="domain" description="SH3" evidence="5">
    <location>
        <begin position="317"/>
        <end position="376"/>
    </location>
</feature>
<evidence type="ECO:0000256" key="2">
    <source>
        <dbReference type="ARBA" id="ARBA00023054"/>
    </source>
</evidence>
<dbReference type="PROSITE" id="PS50002">
    <property type="entry name" value="SH3"/>
    <property type="match status" value="1"/>
</dbReference>
<evidence type="ECO:0000256" key="1">
    <source>
        <dbReference type="ARBA" id="ARBA00022443"/>
    </source>
</evidence>
<dbReference type="SMART" id="SM00324">
    <property type="entry name" value="RhoGAP"/>
    <property type="match status" value="1"/>
</dbReference>
<dbReference type="Pfam" id="PF00018">
    <property type="entry name" value="SH3_1"/>
    <property type="match status" value="1"/>
</dbReference>
<dbReference type="Gene3D" id="2.30.30.40">
    <property type="entry name" value="SH3 Domains"/>
    <property type="match status" value="1"/>
</dbReference>
<sequence>MRVLNELHTTLKTYHLYQTECRQSEVKLRNVENQRGKLDQSLSKEKLAGSRKARMLDKEICKRAFKHSENEMKAIKARNEYLLCLESANAAIHKYYVEDVSDLIDCVDFGFHNSVARAFMMHISCEEACKQTLQSGITAMDECIRNLDARKDKQSFLEAYSSSFVMPSKFLFKAHKDDKVNKFLLNKGIQEEVVQRYQQLCTRLTDLRTEGEEVWKTLESNPSVTGNDIPRIVQSCIRTINLYGLHHQGLFRVSGSQLEITELKNQFEKGDDPLLHGTECCHDINSVAGLLKLYLRELRQPLFPVYMFDQFVNCAYADRCGAVAQYDYDGRSERELTFRKGASITLHSQVSVDWWQGSIEGKEGLVPDKYIAVAKSRDTMLSDASSKRPSSCFESPMATSVGSQGPYAVVQIVKDAGGAPVATLLSSDAEKSEMYTTPPKKLAAGWKAEEARRMTEGGSSGRRPSGDATGSESRTATLKAEKPGGDTVGERKSPTTRAVVVREAEDRSPRKDVGLPPKMTIVKRCDAAVVHVAKRQDYSKSKTSKSCPALTLSTPPTSGDNIGEASADATADATADVSDRYMYIQVRVDDGLTHRLMPYVYLTYRCVVVVLYRYMGAVNIDVPLPNIDVNQCPGNVSTNLFAGTDKCKPTTQVTYFIDCDNDQHRYGD</sequence>
<evidence type="ECO:0000256" key="4">
    <source>
        <dbReference type="SAM" id="MobiDB-lite"/>
    </source>
</evidence>
<keyword evidence="1 3" id="KW-0728">SH3 domain</keyword>
<dbReference type="SUPFAM" id="SSF50044">
    <property type="entry name" value="SH3-domain"/>
    <property type="match status" value="1"/>
</dbReference>
<dbReference type="PANTHER" id="PTHR14166">
    <property type="entry name" value="SLIT-ROBO RHO GTPASE ACTIVATING PROTEIN"/>
    <property type="match status" value="1"/>
</dbReference>
<dbReference type="SUPFAM" id="SSF48350">
    <property type="entry name" value="GTPase activation domain, GAP"/>
    <property type="match status" value="1"/>
</dbReference>
<keyword evidence="2" id="KW-0175">Coiled coil</keyword>
<proteinExistence type="predicted"/>
<feature type="domain" description="Rho-GAP" evidence="6">
    <location>
        <begin position="216"/>
        <end position="436"/>
    </location>
</feature>
<dbReference type="PROSITE" id="PS50238">
    <property type="entry name" value="RHOGAP"/>
    <property type="match status" value="1"/>
</dbReference>
<accession>A0ABM1EA28</accession>
<feature type="compositionally biased region" description="Basic and acidic residues" evidence="4">
    <location>
        <begin position="500"/>
        <end position="513"/>
    </location>
</feature>
<dbReference type="Gene3D" id="1.10.555.10">
    <property type="entry name" value="Rho GTPase activation protein"/>
    <property type="match status" value="1"/>
</dbReference>
<dbReference type="Gene3D" id="1.20.1270.60">
    <property type="entry name" value="Arfaptin homology (AH) domain/BAR domain"/>
    <property type="match status" value="1"/>
</dbReference>